<gene>
    <name evidence="8" type="primary">bga_2</name>
    <name evidence="8" type="ORF">CLORY_04560</name>
</gene>
<dbReference type="PRINTS" id="PR00742">
    <property type="entry name" value="GLHYDRLASE35"/>
</dbReference>
<feature type="domain" description="Glycoside hydrolase 35 catalytic" evidence="5">
    <location>
        <begin position="10"/>
        <end position="324"/>
    </location>
</feature>
<dbReference type="PANTHER" id="PTHR23421">
    <property type="entry name" value="BETA-GALACTOSIDASE RELATED"/>
    <property type="match status" value="1"/>
</dbReference>
<dbReference type="OrthoDB" id="9813184at2"/>
<evidence type="ECO:0000259" key="7">
    <source>
        <dbReference type="Pfam" id="PF21467"/>
    </source>
</evidence>
<feature type="active site" description="Nucleophile" evidence="4">
    <location>
        <position position="234"/>
    </location>
</feature>
<dbReference type="FunFam" id="3.20.20.80:FF:000116">
    <property type="entry name" value="Beta-galactosidase 3"/>
    <property type="match status" value="1"/>
</dbReference>
<keyword evidence="2 8" id="KW-0378">Hydrolase</keyword>
<dbReference type="RefSeq" id="WP_139375942.1">
    <property type="nucleotide sequence ID" value="NZ_MZGV01000003.1"/>
</dbReference>
<dbReference type="PIRSF" id="PIRSF006336">
    <property type="entry name" value="B-gal"/>
    <property type="match status" value="1"/>
</dbReference>
<name>A0A1V4IX11_9CLOT</name>
<proteinExistence type="inferred from homology"/>
<dbReference type="AlphaFoldDB" id="A0A1V4IX11"/>
<comment type="similarity">
    <text evidence="1">Belongs to the glycosyl hydrolase 35 family.</text>
</comment>
<sequence>MSKFKISGNQFMLNDKPYRILSGAIHYFRVVPEYWKDRFLKLKACGLNTVETCIAWNLHEPKKGEYNFSGIADIVKFINIAQETGLNVILRPGPYICAEWDFGGLPAWLLAEENIKLRCYNKPYLDRVDKFFDVLFEKIRPLLCSNGGPVIAVQLENEYGSYGNDKRYLEHLKHKFIDFGINCVIFTSDGPTDVMLEGGTLPDIYKTVNFGSGSVEAFKKLEEYQKDKPIMCMEYWNGWFDHWGEEHHIRSYNDAAEELDNILEQGASVNLYMFHGGTNFGFFNGANYQEKYEPTVTSYDYNSPLTEDGHFTKKFFEFRNVLSKYTKIAETEALQPIERKAYGKVKLTEKQGLFGALKYLSLPVEMAYPVPMEELNQNFGFILYRTRVKGIRKNCEIDIKEVHDRAQIFVNGEYKDTVYRPEYKKVIVDFDKDENVLDILIENMGRVNYGQHLMDYKGITEGVRLDYQYQFQWKIFTLPLDNIERIRYDNQNSNFEPTFYRGYFIVDEPKDTYFSIEDWEKGNVFINGFNIGRYWSIGPQKTLYIPAPLLKKGQNEIVVFDLKGIKNPIANLVDIHKL</sequence>
<dbReference type="InterPro" id="IPR031330">
    <property type="entry name" value="Gly_Hdrlase_35_cat"/>
</dbReference>
<feature type="domain" description="Beta-galactosidase 1-like first all-beta" evidence="6">
    <location>
        <begin position="369"/>
        <end position="478"/>
    </location>
</feature>
<accession>A0A1V4IX11</accession>
<protein>
    <submittedName>
        <fullName evidence="8">Beta-galactosidase</fullName>
        <ecNumber evidence="8">3.2.1.23</ecNumber>
    </submittedName>
</protein>
<dbReference type="Pfam" id="PF21467">
    <property type="entry name" value="BetaGal_gal-bd"/>
    <property type="match status" value="1"/>
</dbReference>
<evidence type="ECO:0000313" key="8">
    <source>
        <dbReference type="EMBL" id="OPJ64588.1"/>
    </source>
</evidence>
<evidence type="ECO:0000256" key="4">
    <source>
        <dbReference type="PIRSR" id="PIRSR006336-1"/>
    </source>
</evidence>
<dbReference type="InterPro" id="IPR019801">
    <property type="entry name" value="Glyco_hydro_35_CS"/>
</dbReference>
<dbReference type="InterPro" id="IPR008979">
    <property type="entry name" value="Galactose-bd-like_sf"/>
</dbReference>
<keyword evidence="3 8" id="KW-0326">Glycosidase</keyword>
<dbReference type="InterPro" id="IPR017853">
    <property type="entry name" value="GH"/>
</dbReference>
<evidence type="ECO:0000259" key="5">
    <source>
        <dbReference type="Pfam" id="PF01301"/>
    </source>
</evidence>
<dbReference type="InterPro" id="IPR048912">
    <property type="entry name" value="BetaGal1-like_ABD1"/>
</dbReference>
<organism evidence="8 9">
    <name type="scientific">Clostridium oryzae</name>
    <dbReference type="NCBI Taxonomy" id="1450648"/>
    <lineage>
        <taxon>Bacteria</taxon>
        <taxon>Bacillati</taxon>
        <taxon>Bacillota</taxon>
        <taxon>Clostridia</taxon>
        <taxon>Eubacteriales</taxon>
        <taxon>Clostridiaceae</taxon>
        <taxon>Clostridium</taxon>
    </lineage>
</organism>
<feature type="active site" description="Proton donor" evidence="4">
    <location>
        <position position="158"/>
    </location>
</feature>
<dbReference type="PROSITE" id="PS01182">
    <property type="entry name" value="GLYCOSYL_HYDROL_F35"/>
    <property type="match status" value="1"/>
</dbReference>
<dbReference type="SUPFAM" id="SSF51445">
    <property type="entry name" value="(Trans)glycosidases"/>
    <property type="match status" value="1"/>
</dbReference>
<reference evidence="8 9" key="1">
    <citation type="submission" date="2017-03" db="EMBL/GenBank/DDBJ databases">
        <title>Genome sequence of Clostridium oryzae DSM 28571.</title>
        <authorList>
            <person name="Poehlein A."/>
            <person name="Daniel R."/>
        </authorList>
    </citation>
    <scope>NUCLEOTIDE SEQUENCE [LARGE SCALE GENOMIC DNA]</scope>
    <source>
        <strain evidence="8 9">DSM 28571</strain>
    </source>
</reference>
<dbReference type="Proteomes" id="UP000190080">
    <property type="component" value="Unassembled WGS sequence"/>
</dbReference>
<dbReference type="InterPro" id="IPR048913">
    <property type="entry name" value="BetaGal_gal-bd"/>
</dbReference>
<comment type="caution">
    <text evidence="8">The sequence shown here is derived from an EMBL/GenBank/DDBJ whole genome shotgun (WGS) entry which is preliminary data.</text>
</comment>
<dbReference type="Gene3D" id="2.60.120.260">
    <property type="entry name" value="Galactose-binding domain-like"/>
    <property type="match status" value="2"/>
</dbReference>
<evidence type="ECO:0000256" key="2">
    <source>
        <dbReference type="ARBA" id="ARBA00022801"/>
    </source>
</evidence>
<keyword evidence="9" id="KW-1185">Reference proteome</keyword>
<evidence type="ECO:0000313" key="9">
    <source>
        <dbReference type="Proteomes" id="UP000190080"/>
    </source>
</evidence>
<dbReference type="EMBL" id="MZGV01000003">
    <property type="protein sequence ID" value="OPJ64588.1"/>
    <property type="molecule type" value="Genomic_DNA"/>
</dbReference>
<dbReference type="Pfam" id="PF21317">
    <property type="entry name" value="BetaGal_ABD_1"/>
    <property type="match status" value="1"/>
</dbReference>
<dbReference type="Gene3D" id="3.20.20.80">
    <property type="entry name" value="Glycosidases"/>
    <property type="match status" value="1"/>
</dbReference>
<dbReference type="InterPro" id="IPR026283">
    <property type="entry name" value="B-gal_1-like"/>
</dbReference>
<dbReference type="Pfam" id="PF01301">
    <property type="entry name" value="Glyco_hydro_35"/>
    <property type="match status" value="1"/>
</dbReference>
<evidence type="ECO:0000259" key="6">
    <source>
        <dbReference type="Pfam" id="PF21317"/>
    </source>
</evidence>
<dbReference type="InterPro" id="IPR001944">
    <property type="entry name" value="Glycoside_Hdrlase_35"/>
</dbReference>
<dbReference type="EC" id="3.2.1.23" evidence="8"/>
<dbReference type="GO" id="GO:0004565">
    <property type="term" value="F:beta-galactosidase activity"/>
    <property type="evidence" value="ECO:0007669"/>
    <property type="project" value="UniProtKB-EC"/>
</dbReference>
<dbReference type="GO" id="GO:0005975">
    <property type="term" value="P:carbohydrate metabolic process"/>
    <property type="evidence" value="ECO:0007669"/>
    <property type="project" value="InterPro"/>
</dbReference>
<dbReference type="SUPFAM" id="SSF49785">
    <property type="entry name" value="Galactose-binding domain-like"/>
    <property type="match status" value="1"/>
</dbReference>
<evidence type="ECO:0000256" key="1">
    <source>
        <dbReference type="ARBA" id="ARBA00009809"/>
    </source>
</evidence>
<feature type="domain" description="Beta-galactosidase galactose-binding" evidence="7">
    <location>
        <begin position="497"/>
        <end position="555"/>
    </location>
</feature>
<evidence type="ECO:0000256" key="3">
    <source>
        <dbReference type="ARBA" id="ARBA00023295"/>
    </source>
</evidence>
<dbReference type="STRING" id="1450648.CLORY_04560"/>